<dbReference type="PROSITE" id="PS50082">
    <property type="entry name" value="WD_REPEATS_2"/>
    <property type="match status" value="3"/>
</dbReference>
<evidence type="ECO:0000256" key="1">
    <source>
        <dbReference type="ARBA" id="ARBA00022574"/>
    </source>
</evidence>
<feature type="repeat" description="WD" evidence="3">
    <location>
        <begin position="287"/>
        <end position="328"/>
    </location>
</feature>
<dbReference type="AlphaFoldDB" id="A0A0W0FEA0"/>
<dbReference type="eggNOG" id="KOG0263">
    <property type="taxonomic scope" value="Eukaryota"/>
</dbReference>
<comment type="caution">
    <text evidence="4">The sequence shown here is derived from an EMBL/GenBank/DDBJ whole genome shotgun (WGS) entry which is preliminary data.</text>
</comment>
<dbReference type="GO" id="GO:1990234">
    <property type="term" value="C:transferase complex"/>
    <property type="evidence" value="ECO:0007669"/>
    <property type="project" value="UniProtKB-ARBA"/>
</dbReference>
<protein>
    <submittedName>
        <fullName evidence="4">Uncharacterized protein</fullName>
    </submittedName>
</protein>
<dbReference type="SUPFAM" id="SSF50969">
    <property type="entry name" value="YVTN repeat-like/Quinoprotein amine dehydrogenase"/>
    <property type="match status" value="1"/>
</dbReference>
<dbReference type="SUPFAM" id="SSF50998">
    <property type="entry name" value="Quinoprotein alcohol dehydrogenase-like"/>
    <property type="match status" value="1"/>
</dbReference>
<keyword evidence="1 3" id="KW-0853">WD repeat</keyword>
<dbReference type="PANTHER" id="PTHR22847:SF637">
    <property type="entry name" value="WD REPEAT DOMAIN 5B"/>
    <property type="match status" value="1"/>
</dbReference>
<evidence type="ECO:0000256" key="3">
    <source>
        <dbReference type="PROSITE-ProRule" id="PRU00221"/>
    </source>
</evidence>
<dbReference type="PROSITE" id="PS00678">
    <property type="entry name" value="WD_REPEATS_1"/>
    <property type="match status" value="1"/>
</dbReference>
<dbReference type="InterPro" id="IPR015943">
    <property type="entry name" value="WD40/YVTN_repeat-like_dom_sf"/>
</dbReference>
<feature type="repeat" description="WD" evidence="3">
    <location>
        <begin position="245"/>
        <end position="286"/>
    </location>
</feature>
<dbReference type="PROSITE" id="PS50294">
    <property type="entry name" value="WD_REPEATS_REGION"/>
    <property type="match status" value="1"/>
</dbReference>
<gene>
    <name evidence="4" type="ORF">WG66_12794</name>
</gene>
<keyword evidence="2" id="KW-0677">Repeat</keyword>
<feature type="repeat" description="WD" evidence="3">
    <location>
        <begin position="329"/>
        <end position="370"/>
    </location>
</feature>
<accession>A0A0W0FEA0</accession>
<dbReference type="Proteomes" id="UP000054988">
    <property type="component" value="Unassembled WGS sequence"/>
</dbReference>
<dbReference type="Gene3D" id="2.130.10.10">
    <property type="entry name" value="YVTN repeat-like/Quinoprotein amine dehydrogenase"/>
    <property type="match status" value="3"/>
</dbReference>
<evidence type="ECO:0000313" key="5">
    <source>
        <dbReference type="Proteomes" id="UP000054988"/>
    </source>
</evidence>
<dbReference type="Pfam" id="PF00400">
    <property type="entry name" value="WD40"/>
    <property type="match status" value="3"/>
</dbReference>
<dbReference type="InterPro" id="IPR011044">
    <property type="entry name" value="Quino_amine_DH_bsu"/>
</dbReference>
<dbReference type="InterPro" id="IPR019775">
    <property type="entry name" value="WD40_repeat_CS"/>
</dbReference>
<dbReference type="EMBL" id="LATX01002055">
    <property type="protein sequence ID" value="KTB34630.1"/>
    <property type="molecule type" value="Genomic_DNA"/>
</dbReference>
<dbReference type="PANTHER" id="PTHR22847">
    <property type="entry name" value="WD40 REPEAT PROTEIN"/>
    <property type="match status" value="1"/>
</dbReference>
<organism evidence="4 5">
    <name type="scientific">Moniliophthora roreri</name>
    <name type="common">Frosty pod rot fungus</name>
    <name type="synonym">Monilia roreri</name>
    <dbReference type="NCBI Taxonomy" id="221103"/>
    <lineage>
        <taxon>Eukaryota</taxon>
        <taxon>Fungi</taxon>
        <taxon>Dikarya</taxon>
        <taxon>Basidiomycota</taxon>
        <taxon>Agaricomycotina</taxon>
        <taxon>Agaricomycetes</taxon>
        <taxon>Agaricomycetidae</taxon>
        <taxon>Agaricales</taxon>
        <taxon>Marasmiineae</taxon>
        <taxon>Marasmiaceae</taxon>
        <taxon>Moniliophthora</taxon>
    </lineage>
</organism>
<dbReference type="SMART" id="SM00320">
    <property type="entry name" value="WD40"/>
    <property type="match status" value="5"/>
</dbReference>
<reference evidence="4 5" key="1">
    <citation type="submission" date="2015-12" db="EMBL/GenBank/DDBJ databases">
        <title>Draft genome sequence of Moniliophthora roreri, the causal agent of frosty pod rot of cacao.</title>
        <authorList>
            <person name="Aime M.C."/>
            <person name="Diaz-Valderrama J.R."/>
            <person name="Kijpornyongpan T."/>
            <person name="Phillips-Mora W."/>
        </authorList>
    </citation>
    <scope>NUCLEOTIDE SEQUENCE [LARGE SCALE GENOMIC DNA]</scope>
    <source>
        <strain evidence="4 5">MCA 2952</strain>
    </source>
</reference>
<evidence type="ECO:0000256" key="2">
    <source>
        <dbReference type="ARBA" id="ARBA00022737"/>
    </source>
</evidence>
<evidence type="ECO:0000313" key="4">
    <source>
        <dbReference type="EMBL" id="KTB34630.1"/>
    </source>
</evidence>
<proteinExistence type="predicted"/>
<name>A0A0W0FEA0_MONRR</name>
<dbReference type="InterPro" id="IPR011047">
    <property type="entry name" value="Quinoprotein_ADH-like_sf"/>
</dbReference>
<dbReference type="InterPro" id="IPR001680">
    <property type="entry name" value="WD40_rpt"/>
</dbReference>
<sequence length="457" mass="50816">MSFCMTSEQFFEQWTHELSHDFKVGGQPATFYPGHPERWGTEDILVRPPKQVDTQFPFYRSLKMAVSDDRTLLAIGASTDIFIYDIATLTISQTIPYAHPGNAESMEFQPGSNRILAVSSSAPSEGGRIGRSTIRLWDLERELTQPRSFPDMLEQALKSGSQAIINSMSDWPAQAVAALKLEERLRPVLFAVQEELDLGEHRAFVGSLSSYGDSFSHDGSYMLYIEQRIEVVVFDVETRSERCRLVGHTDAIMWAGSSPDSTLIATSSWDRTVRLWSATSGEHVRTFVGAGNQLWAGAFSPDGKLISAGCGDKHARVWRVETGELLYTFDGFTDWVRGLAFSPDNQKLAAGGGGGTLRVFDLGNGECVQHWQVKMMESRMSHGFIEIRGVQYTSKGLLVFQSTDGRVFTYDERTNRKGQYEHDSQTKGSSGGSVTVTRDGGMLFISCFDNSVRGWDI</sequence>